<proteinExistence type="predicted"/>
<dbReference type="EMBL" id="CP069127">
    <property type="protein sequence ID" value="QRG67310.1"/>
    <property type="molecule type" value="Genomic_DNA"/>
</dbReference>
<dbReference type="InterPro" id="IPR005585">
    <property type="entry name" value="DUF327"/>
</dbReference>
<gene>
    <name evidence="1" type="ORF">JNE38_28350</name>
</gene>
<evidence type="ECO:0000313" key="2">
    <source>
        <dbReference type="Proteomes" id="UP000596248"/>
    </source>
</evidence>
<dbReference type="Gene3D" id="1.20.120.490">
    <property type="entry name" value="Hypothetical protein TM1646-like domain"/>
    <property type="match status" value="1"/>
</dbReference>
<dbReference type="Proteomes" id="UP000596248">
    <property type="component" value="Chromosome"/>
</dbReference>
<sequence length="147" mass="16994">MTLEVSKIGKLSREVTKPKQEVATDKVIFTELMNKGREQMDTERLHKKIQEIEEQGKILAESRTVGDLRKYKSLVKSFMEDAVKHGLALEERQGFNRRGRSRIYKIVKEVDKQLLDLTDGMLKKQEPGLRILERIGEIKGLLINIFA</sequence>
<organism evidence="1 2">
    <name type="scientific">Brevibacillus choshinensis</name>
    <dbReference type="NCBI Taxonomy" id="54911"/>
    <lineage>
        <taxon>Bacteria</taxon>
        <taxon>Bacillati</taxon>
        <taxon>Bacillota</taxon>
        <taxon>Bacilli</taxon>
        <taxon>Bacillales</taxon>
        <taxon>Paenibacillaceae</taxon>
        <taxon>Brevibacillus</taxon>
    </lineage>
</organism>
<evidence type="ECO:0000313" key="1">
    <source>
        <dbReference type="EMBL" id="QRG67310.1"/>
    </source>
</evidence>
<accession>A0ABX7FNP1</accession>
<name>A0ABX7FNP1_BRECH</name>
<dbReference type="Pfam" id="PF03885">
    <property type="entry name" value="DUF327"/>
    <property type="match status" value="1"/>
</dbReference>
<protein>
    <submittedName>
        <fullName evidence="1">YaaR family protein</fullName>
    </submittedName>
</protein>
<reference evidence="1 2" key="1">
    <citation type="submission" date="2021-01" db="EMBL/GenBank/DDBJ databases">
        <title>Identification of strong promoters based on the transcriptome of Brevibacillus choshinensis.</title>
        <authorList>
            <person name="Yao D."/>
            <person name="Zhang K."/>
            <person name="Wu J."/>
        </authorList>
    </citation>
    <scope>NUCLEOTIDE SEQUENCE [LARGE SCALE GENOMIC DNA]</scope>
    <source>
        <strain evidence="1 2">HPD31-SP3</strain>
    </source>
</reference>
<dbReference type="SUPFAM" id="SSF158397">
    <property type="entry name" value="TM1646-like"/>
    <property type="match status" value="1"/>
</dbReference>
<dbReference type="InterPro" id="IPR024042">
    <property type="entry name" value="TM1646-like_dom_sf"/>
</dbReference>
<keyword evidence="2" id="KW-1185">Reference proteome</keyword>